<evidence type="ECO:0000313" key="3">
    <source>
        <dbReference type="Proteomes" id="UP000316256"/>
    </source>
</evidence>
<keyword evidence="1" id="KW-0732">Signal</keyword>
<protein>
    <submittedName>
        <fullName evidence="2">Uncharacterized protein</fullName>
    </submittedName>
</protein>
<dbReference type="EMBL" id="VIGH01000004">
    <property type="protein sequence ID" value="TQF69210.1"/>
    <property type="molecule type" value="Genomic_DNA"/>
</dbReference>
<dbReference type="AlphaFoldDB" id="A0A541BA57"/>
<evidence type="ECO:0000313" key="2">
    <source>
        <dbReference type="EMBL" id="TQF69210.1"/>
    </source>
</evidence>
<sequence length="104" mass="10588">MVSTTSRGVDRARTETVILKRSIIVALASATIALGTAASASAAPANLRYPTDVADSGSSDFFHAAPGQNSGSTDLANSVALAPFDLLCRLLTGEPLLACVPDNL</sequence>
<evidence type="ECO:0000256" key="1">
    <source>
        <dbReference type="SAM" id="SignalP"/>
    </source>
</evidence>
<feature type="signal peptide" evidence="1">
    <location>
        <begin position="1"/>
        <end position="42"/>
    </location>
</feature>
<dbReference type="OrthoDB" id="4484332at2"/>
<dbReference type="RefSeq" id="WP_142098979.1">
    <property type="nucleotide sequence ID" value="NZ_VIGH01000004.1"/>
</dbReference>
<name>A0A541BA57_9NOCA</name>
<comment type="caution">
    <text evidence="2">The sequence shown here is derived from an EMBL/GenBank/DDBJ whole genome shotgun (WGS) entry which is preliminary data.</text>
</comment>
<accession>A0A541BA57</accession>
<gene>
    <name evidence="2" type="ORF">FK531_10690</name>
</gene>
<organism evidence="2 3">
    <name type="scientific">Rhodococcus spelaei</name>
    <dbReference type="NCBI Taxonomy" id="2546320"/>
    <lineage>
        <taxon>Bacteria</taxon>
        <taxon>Bacillati</taxon>
        <taxon>Actinomycetota</taxon>
        <taxon>Actinomycetes</taxon>
        <taxon>Mycobacteriales</taxon>
        <taxon>Nocardiaceae</taxon>
        <taxon>Rhodococcus</taxon>
    </lineage>
</organism>
<dbReference type="Proteomes" id="UP000316256">
    <property type="component" value="Unassembled WGS sequence"/>
</dbReference>
<feature type="chain" id="PRO_5021744153" evidence="1">
    <location>
        <begin position="43"/>
        <end position="104"/>
    </location>
</feature>
<keyword evidence="3" id="KW-1185">Reference proteome</keyword>
<proteinExistence type="predicted"/>
<reference evidence="2 3" key="1">
    <citation type="submission" date="2019-06" db="EMBL/GenBank/DDBJ databases">
        <title>Rhodococcus spaelei sp. nov., isolated from a cave.</title>
        <authorList>
            <person name="Lee S.D."/>
        </authorList>
    </citation>
    <scope>NUCLEOTIDE SEQUENCE [LARGE SCALE GENOMIC DNA]</scope>
    <source>
        <strain evidence="2 3">C9-5</strain>
    </source>
</reference>